<organism evidence="1 2">
    <name type="scientific">Ceratitis capitata</name>
    <name type="common">Mediterranean fruit fly</name>
    <name type="synonym">Tephritis capitata</name>
    <dbReference type="NCBI Taxonomy" id="7213"/>
    <lineage>
        <taxon>Eukaryota</taxon>
        <taxon>Metazoa</taxon>
        <taxon>Ecdysozoa</taxon>
        <taxon>Arthropoda</taxon>
        <taxon>Hexapoda</taxon>
        <taxon>Insecta</taxon>
        <taxon>Pterygota</taxon>
        <taxon>Neoptera</taxon>
        <taxon>Endopterygota</taxon>
        <taxon>Diptera</taxon>
        <taxon>Brachycera</taxon>
        <taxon>Muscomorpha</taxon>
        <taxon>Tephritoidea</taxon>
        <taxon>Tephritidae</taxon>
        <taxon>Ceratitis</taxon>
        <taxon>Ceratitis</taxon>
    </lineage>
</organism>
<accession>A0A811V358</accession>
<dbReference type="AlphaFoldDB" id="A0A811V358"/>
<comment type="caution">
    <text evidence="1">The sequence shown here is derived from an EMBL/GenBank/DDBJ whole genome shotgun (WGS) entry which is preliminary data.</text>
</comment>
<reference evidence="1" key="1">
    <citation type="submission" date="2020-11" db="EMBL/GenBank/DDBJ databases">
        <authorList>
            <person name="Whitehead M."/>
        </authorList>
    </citation>
    <scope>NUCLEOTIDE SEQUENCE</scope>
    <source>
        <strain evidence="1">EGII</strain>
    </source>
</reference>
<protein>
    <submittedName>
        <fullName evidence="1">(Mediterranean fruit fly) hypothetical protein</fullName>
    </submittedName>
</protein>
<evidence type="ECO:0000313" key="1">
    <source>
        <dbReference type="EMBL" id="CAD7005354.1"/>
    </source>
</evidence>
<dbReference type="Proteomes" id="UP000606786">
    <property type="component" value="Unassembled WGS sequence"/>
</dbReference>
<keyword evidence="2" id="KW-1185">Reference proteome</keyword>
<dbReference type="EMBL" id="CAJHJT010000034">
    <property type="protein sequence ID" value="CAD7005354.1"/>
    <property type="molecule type" value="Genomic_DNA"/>
</dbReference>
<name>A0A811V358_CERCA</name>
<sequence length="163" mass="17940">MILSANPFFLCSCDHGRKKVHPVEWVGHSFDKRDAILTTFVIYLSATRTFKCARLSVIKRERTIRYLRAQTMCDEKKRQSFNASSASQIRVGTVLDVGADVVTATVAVSFFNSALQLISVFRSEKPLGDLKFNNSSARVLTTRSAKESVRATTAALATASTAS</sequence>
<gene>
    <name evidence="1" type="ORF">CCAP1982_LOCUS13714</name>
</gene>
<proteinExistence type="predicted"/>
<evidence type="ECO:0000313" key="2">
    <source>
        <dbReference type="Proteomes" id="UP000606786"/>
    </source>
</evidence>